<dbReference type="Proteomes" id="UP000789396">
    <property type="component" value="Unassembled WGS sequence"/>
</dbReference>
<keyword evidence="3" id="KW-0418">Kinase</keyword>
<evidence type="ECO:0000256" key="1">
    <source>
        <dbReference type="ARBA" id="ARBA00022679"/>
    </source>
</evidence>
<evidence type="ECO:0000313" key="6">
    <source>
        <dbReference type="EMBL" id="CAG8714768.1"/>
    </source>
</evidence>
<dbReference type="PANTHER" id="PTHR44329">
    <property type="entry name" value="SERINE/THREONINE-PROTEIN KINASE TNNI3K-RELATED"/>
    <property type="match status" value="1"/>
</dbReference>
<dbReference type="GO" id="GO:0004674">
    <property type="term" value="F:protein serine/threonine kinase activity"/>
    <property type="evidence" value="ECO:0007669"/>
    <property type="project" value="TreeGrafter"/>
</dbReference>
<protein>
    <submittedName>
        <fullName evidence="6">19889_t:CDS:1</fullName>
    </submittedName>
</protein>
<evidence type="ECO:0000256" key="2">
    <source>
        <dbReference type="ARBA" id="ARBA00022741"/>
    </source>
</evidence>
<keyword evidence="2" id="KW-0547">Nucleotide-binding</keyword>
<organism evidence="6 7">
    <name type="scientific">Racocetra fulgida</name>
    <dbReference type="NCBI Taxonomy" id="60492"/>
    <lineage>
        <taxon>Eukaryota</taxon>
        <taxon>Fungi</taxon>
        <taxon>Fungi incertae sedis</taxon>
        <taxon>Mucoromycota</taxon>
        <taxon>Glomeromycotina</taxon>
        <taxon>Glomeromycetes</taxon>
        <taxon>Diversisporales</taxon>
        <taxon>Gigasporaceae</taxon>
        <taxon>Racocetra</taxon>
    </lineage>
</organism>
<reference evidence="6" key="1">
    <citation type="submission" date="2021-06" db="EMBL/GenBank/DDBJ databases">
        <authorList>
            <person name="Kallberg Y."/>
            <person name="Tangrot J."/>
            <person name="Rosling A."/>
        </authorList>
    </citation>
    <scope>NUCLEOTIDE SEQUENCE</scope>
    <source>
        <strain evidence="6">IN212</strain>
    </source>
</reference>
<evidence type="ECO:0000256" key="3">
    <source>
        <dbReference type="ARBA" id="ARBA00022777"/>
    </source>
</evidence>
<evidence type="ECO:0000259" key="5">
    <source>
        <dbReference type="PROSITE" id="PS50011"/>
    </source>
</evidence>
<dbReference type="PROSITE" id="PS50011">
    <property type="entry name" value="PROTEIN_KINASE_DOM"/>
    <property type="match status" value="1"/>
</dbReference>
<keyword evidence="7" id="KW-1185">Reference proteome</keyword>
<accession>A0A9N9I0M1</accession>
<dbReference type="Pfam" id="PF00069">
    <property type="entry name" value="Pkinase"/>
    <property type="match status" value="1"/>
</dbReference>
<comment type="caution">
    <text evidence="6">The sequence shown here is derived from an EMBL/GenBank/DDBJ whole genome shotgun (WGS) entry which is preliminary data.</text>
</comment>
<dbReference type="SMART" id="SM00220">
    <property type="entry name" value="S_TKc"/>
    <property type="match status" value="1"/>
</dbReference>
<dbReference type="InterPro" id="IPR051681">
    <property type="entry name" value="Ser/Thr_Kinases-Pseudokinases"/>
</dbReference>
<dbReference type="Gene3D" id="1.10.510.10">
    <property type="entry name" value="Transferase(Phosphotransferase) domain 1"/>
    <property type="match status" value="1"/>
</dbReference>
<evidence type="ECO:0000256" key="4">
    <source>
        <dbReference type="ARBA" id="ARBA00022840"/>
    </source>
</evidence>
<name>A0A9N9I0M1_9GLOM</name>
<dbReference type="GO" id="GO:0005524">
    <property type="term" value="F:ATP binding"/>
    <property type="evidence" value="ECO:0007669"/>
    <property type="project" value="UniProtKB-KW"/>
</dbReference>
<feature type="non-terminal residue" evidence="6">
    <location>
        <position position="1"/>
    </location>
</feature>
<keyword evidence="4" id="KW-0067">ATP-binding</keyword>
<sequence length="222" mass="25240">ALKSLNDSSNFLKEAYYECQSKSHDVEKYGTETYGITYAPDEEDCSKPDKNKYVMVLEYADQGNLRTYLSKKENFTNLSWKQKIEILCSISNNLNHIHNISHLCHRDLHSGNILMTSAADLENLRFSIFTVGSKIVLVSRNITGERLRIEPKITDFGLSSKVDELSTITHGNLPYVAPEIIEELDKEQLGIRNKFLEAYKSDDSTSFASSQQYQRIDASIIA</sequence>
<dbReference type="OrthoDB" id="2439562at2759"/>
<keyword evidence="1" id="KW-0808">Transferase</keyword>
<dbReference type="AlphaFoldDB" id="A0A9N9I0M1"/>
<proteinExistence type="predicted"/>
<gene>
    <name evidence="6" type="ORF">RFULGI_LOCUS11078</name>
</gene>
<dbReference type="InterPro" id="IPR011009">
    <property type="entry name" value="Kinase-like_dom_sf"/>
</dbReference>
<evidence type="ECO:0000313" key="7">
    <source>
        <dbReference type="Proteomes" id="UP000789396"/>
    </source>
</evidence>
<dbReference type="GO" id="GO:0005737">
    <property type="term" value="C:cytoplasm"/>
    <property type="evidence" value="ECO:0007669"/>
    <property type="project" value="TreeGrafter"/>
</dbReference>
<feature type="non-terminal residue" evidence="6">
    <location>
        <position position="222"/>
    </location>
</feature>
<dbReference type="EMBL" id="CAJVPZ010023240">
    <property type="protein sequence ID" value="CAG8714768.1"/>
    <property type="molecule type" value="Genomic_DNA"/>
</dbReference>
<feature type="domain" description="Protein kinase" evidence="5">
    <location>
        <begin position="1"/>
        <end position="222"/>
    </location>
</feature>
<dbReference type="SUPFAM" id="SSF56112">
    <property type="entry name" value="Protein kinase-like (PK-like)"/>
    <property type="match status" value="1"/>
</dbReference>
<dbReference type="InterPro" id="IPR000719">
    <property type="entry name" value="Prot_kinase_dom"/>
</dbReference>
<dbReference type="PANTHER" id="PTHR44329:SF288">
    <property type="entry name" value="MITOGEN-ACTIVATED PROTEIN KINASE KINASE KINASE 20"/>
    <property type="match status" value="1"/>
</dbReference>